<sequence length="56" mass="5798">MLVGFGVNLVSGDKQKPIGVGLLLLGALVESVAFVIPRRATDKHAADRRTAPDVAG</sequence>
<gene>
    <name evidence="2" type="ORF">Drose_15705</name>
</gene>
<dbReference type="RefSeq" id="WP_260728960.1">
    <property type="nucleotide sequence ID" value="NZ_BAAABS010000016.1"/>
</dbReference>
<organism evidence="2 3">
    <name type="scientific">Dactylosporangium roseum</name>
    <dbReference type="NCBI Taxonomy" id="47989"/>
    <lineage>
        <taxon>Bacteria</taxon>
        <taxon>Bacillati</taxon>
        <taxon>Actinomycetota</taxon>
        <taxon>Actinomycetes</taxon>
        <taxon>Micromonosporales</taxon>
        <taxon>Micromonosporaceae</taxon>
        <taxon>Dactylosporangium</taxon>
    </lineage>
</organism>
<keyword evidence="1" id="KW-0472">Membrane</keyword>
<dbReference type="EMBL" id="CP073721">
    <property type="protein sequence ID" value="UWZ39547.1"/>
    <property type="molecule type" value="Genomic_DNA"/>
</dbReference>
<name>A0ABY5ZDQ4_9ACTN</name>
<accession>A0ABY5ZDQ4</accession>
<protein>
    <submittedName>
        <fullName evidence="2">Uncharacterized protein</fullName>
    </submittedName>
</protein>
<proteinExistence type="predicted"/>
<evidence type="ECO:0000256" key="1">
    <source>
        <dbReference type="SAM" id="Phobius"/>
    </source>
</evidence>
<evidence type="ECO:0000313" key="2">
    <source>
        <dbReference type="EMBL" id="UWZ39547.1"/>
    </source>
</evidence>
<keyword evidence="3" id="KW-1185">Reference proteome</keyword>
<reference evidence="2" key="1">
    <citation type="submission" date="2021-04" db="EMBL/GenBank/DDBJ databases">
        <title>Biosynthetic gene clusters of Dactylosporangioum roseum.</title>
        <authorList>
            <person name="Hartkoorn R.C."/>
            <person name="Beaudoing E."/>
            <person name="Hot D."/>
            <person name="Moureu S."/>
        </authorList>
    </citation>
    <scope>NUCLEOTIDE SEQUENCE</scope>
    <source>
        <strain evidence="2">NRRL B-16295</strain>
    </source>
</reference>
<keyword evidence="1" id="KW-1133">Transmembrane helix</keyword>
<feature type="transmembrane region" description="Helical" evidence="1">
    <location>
        <begin position="18"/>
        <end position="36"/>
    </location>
</feature>
<dbReference type="Proteomes" id="UP001058271">
    <property type="component" value="Chromosome"/>
</dbReference>
<keyword evidence="1" id="KW-0812">Transmembrane</keyword>
<evidence type="ECO:0000313" key="3">
    <source>
        <dbReference type="Proteomes" id="UP001058271"/>
    </source>
</evidence>